<dbReference type="Pfam" id="PF16192">
    <property type="entry name" value="PMT_4TMC"/>
    <property type="match status" value="1"/>
</dbReference>
<feature type="transmembrane region" description="Helical" evidence="10">
    <location>
        <begin position="426"/>
        <end position="443"/>
    </location>
</feature>
<keyword evidence="8 10" id="KW-0472">Membrane</keyword>
<dbReference type="InterPro" id="IPR027005">
    <property type="entry name" value="PMT-like"/>
</dbReference>
<evidence type="ECO:0000256" key="10">
    <source>
        <dbReference type="RuleBase" id="RU367007"/>
    </source>
</evidence>
<comment type="function">
    <text evidence="10">Protein O-mannosyltransferase that catalyzes the transfer of a single mannose residue from a polyprenol phospho-mannosyl lipidic donor to the hydroxyl group of selected serine and threonine residues in acceptor proteins.</text>
</comment>
<name>A0A975T2H0_9ACTN</name>
<keyword evidence="7 10" id="KW-1133">Transmembrane helix</keyword>
<keyword evidence="5 10" id="KW-0808">Transferase</keyword>
<evidence type="ECO:0000256" key="9">
    <source>
        <dbReference type="ARBA" id="ARBA00093617"/>
    </source>
</evidence>
<comment type="pathway">
    <text evidence="2 10">Protein modification; protein glycosylation.</text>
</comment>
<keyword evidence="10" id="KW-1003">Cell membrane</keyword>
<reference evidence="13" key="1">
    <citation type="submission" date="2021-06" db="EMBL/GenBank/DDBJ databases">
        <title>Complete genome sequence of Nocardioides sp. G188.</title>
        <authorList>
            <person name="Im W.-T."/>
        </authorList>
    </citation>
    <scope>NUCLEOTIDE SEQUENCE</scope>
    <source>
        <strain evidence="13">G188</strain>
    </source>
</reference>
<dbReference type="InterPro" id="IPR003342">
    <property type="entry name" value="ArnT-like_N"/>
</dbReference>
<accession>A0A975T2H0</accession>
<dbReference type="InterPro" id="IPR032421">
    <property type="entry name" value="PMT_4TMC"/>
</dbReference>
<keyword evidence="6 10" id="KW-0812">Transmembrane</keyword>
<comment type="similarity">
    <text evidence="3 10">Belongs to the glycosyltransferase 39 family.</text>
</comment>
<comment type="subcellular location">
    <subcellularLocation>
        <location evidence="10">Cell membrane</location>
    </subcellularLocation>
    <subcellularLocation>
        <location evidence="1">Endomembrane system</location>
        <topology evidence="1">Multi-pass membrane protein</topology>
    </subcellularLocation>
</comment>
<evidence type="ECO:0000313" key="14">
    <source>
        <dbReference type="Proteomes" id="UP000683575"/>
    </source>
</evidence>
<feature type="transmembrane region" description="Helical" evidence="10">
    <location>
        <begin position="133"/>
        <end position="151"/>
    </location>
</feature>
<dbReference type="AlphaFoldDB" id="A0A975T2H0"/>
<proteinExistence type="inferred from homology"/>
<feature type="transmembrane region" description="Helical" evidence="10">
    <location>
        <begin position="288"/>
        <end position="309"/>
    </location>
</feature>
<dbReference type="GO" id="GO:0012505">
    <property type="term" value="C:endomembrane system"/>
    <property type="evidence" value="ECO:0007669"/>
    <property type="project" value="UniProtKB-SubCell"/>
</dbReference>
<feature type="transmembrane region" description="Helical" evidence="10">
    <location>
        <begin position="508"/>
        <end position="531"/>
    </location>
</feature>
<evidence type="ECO:0000256" key="2">
    <source>
        <dbReference type="ARBA" id="ARBA00004922"/>
    </source>
</evidence>
<dbReference type="GO" id="GO:0005886">
    <property type="term" value="C:plasma membrane"/>
    <property type="evidence" value="ECO:0007669"/>
    <property type="project" value="UniProtKB-SubCell"/>
</dbReference>
<feature type="transmembrane region" description="Helical" evidence="10">
    <location>
        <begin position="472"/>
        <end position="496"/>
    </location>
</feature>
<keyword evidence="14" id="KW-1185">Reference proteome</keyword>
<dbReference type="KEGG" id="nps:KRR39_00225"/>
<dbReference type="EC" id="2.4.1.-" evidence="10"/>
<dbReference type="GO" id="GO:0004169">
    <property type="term" value="F:dolichyl-phosphate-mannose-protein mannosyltransferase activity"/>
    <property type="evidence" value="ECO:0007669"/>
    <property type="project" value="UniProtKB-UniRule"/>
</dbReference>
<feature type="domain" description="Protein O-mannosyl-transferase C-terminal four TM" evidence="12">
    <location>
        <begin position="353"/>
        <end position="550"/>
    </location>
</feature>
<feature type="domain" description="ArnT-like N-terminal" evidence="11">
    <location>
        <begin position="45"/>
        <end position="276"/>
    </location>
</feature>
<evidence type="ECO:0000256" key="6">
    <source>
        <dbReference type="ARBA" id="ARBA00022692"/>
    </source>
</evidence>
<feature type="transmembrane region" description="Helical" evidence="10">
    <location>
        <begin position="37"/>
        <end position="56"/>
    </location>
</feature>
<evidence type="ECO:0000256" key="3">
    <source>
        <dbReference type="ARBA" id="ARBA00007222"/>
    </source>
</evidence>
<gene>
    <name evidence="13" type="ORF">KRR39_00225</name>
</gene>
<dbReference type="Pfam" id="PF02366">
    <property type="entry name" value="PMT"/>
    <property type="match status" value="1"/>
</dbReference>
<evidence type="ECO:0000256" key="1">
    <source>
        <dbReference type="ARBA" id="ARBA00004127"/>
    </source>
</evidence>
<dbReference type="PANTHER" id="PTHR10050:SF46">
    <property type="entry name" value="PROTEIN O-MANNOSYL-TRANSFERASE 2"/>
    <property type="match status" value="1"/>
</dbReference>
<evidence type="ECO:0000256" key="4">
    <source>
        <dbReference type="ARBA" id="ARBA00022676"/>
    </source>
</evidence>
<evidence type="ECO:0000313" key="13">
    <source>
        <dbReference type="EMBL" id="QWZ10352.1"/>
    </source>
</evidence>
<feature type="transmembrane region" description="Helical" evidence="10">
    <location>
        <begin position="450"/>
        <end position="466"/>
    </location>
</feature>
<keyword evidence="4 10" id="KW-0328">Glycosyltransferase</keyword>
<evidence type="ECO:0000259" key="11">
    <source>
        <dbReference type="Pfam" id="PF02366"/>
    </source>
</evidence>
<dbReference type="EMBL" id="CP077062">
    <property type="protein sequence ID" value="QWZ10352.1"/>
    <property type="molecule type" value="Genomic_DNA"/>
</dbReference>
<evidence type="ECO:0000256" key="8">
    <source>
        <dbReference type="ARBA" id="ARBA00023136"/>
    </source>
</evidence>
<evidence type="ECO:0000256" key="7">
    <source>
        <dbReference type="ARBA" id="ARBA00022989"/>
    </source>
</evidence>
<evidence type="ECO:0000256" key="5">
    <source>
        <dbReference type="ARBA" id="ARBA00022679"/>
    </source>
</evidence>
<sequence length="551" mass="61594">MDQPPRRTTGLSTTADARRVPSARRRLAPALRDDDRFVAWAATVAITLLAGFLRLWQLGRSKAFLFDETYYAKDAWSLWHHGYVTGYVPDANEKILSGRLTGLWTDSPSMVVHPEAGKWLIALGEEVFGMTPFGWRFASAVAGTLMVAVMIRLARRLTGSTLLGCVAGLLLCFDGLELVLSRLALLDIFLAFFLLSAVACLVADRDWGRLRIARLVPGDFRATASDWGPVRALLWRPWRLAAGVCFGLACATKWNAIFPLAAFGVLVWTWDAGARRAIGIRMPRLRSLVVDALPAFCYLVLVALVVYVASWTGWLLHADVYEKALSDTQYGPYWGSYLKHDVHGFFPHLERSLRSLWHYHHDVYAFHTKFLDGAKHTYQSTPQGWLILNRPVGVQADLGIKPGEQGCTAPAGSTCLRQVLLLGTPALWWGGVLALVYAVFGWLGKRDWRFGVAVVGVLASWLPWIPNDDRPIFSYYAVAIIPFTILAIVLCLGTMIGGPRASDRRRMWGTAVAGAFVVLVIVNFAWFWPIYVGDLITTPQWLDRIWFSRWI</sequence>
<organism evidence="13 14">
    <name type="scientific">Nocardioides panacis</name>
    <dbReference type="NCBI Taxonomy" id="2849501"/>
    <lineage>
        <taxon>Bacteria</taxon>
        <taxon>Bacillati</taxon>
        <taxon>Actinomycetota</taxon>
        <taxon>Actinomycetes</taxon>
        <taxon>Propionibacteriales</taxon>
        <taxon>Nocardioidaceae</taxon>
        <taxon>Nocardioides</taxon>
    </lineage>
</organism>
<protein>
    <recommendedName>
        <fullName evidence="9 10">Polyprenol-phosphate-mannose--protein mannosyltransferase</fullName>
        <ecNumber evidence="10">2.4.1.-</ecNumber>
    </recommendedName>
</protein>
<feature type="transmembrane region" description="Helical" evidence="10">
    <location>
        <begin position="157"/>
        <end position="176"/>
    </location>
</feature>
<dbReference type="Proteomes" id="UP000683575">
    <property type="component" value="Chromosome"/>
</dbReference>
<feature type="transmembrane region" description="Helical" evidence="10">
    <location>
        <begin position="183"/>
        <end position="204"/>
    </location>
</feature>
<evidence type="ECO:0000259" key="12">
    <source>
        <dbReference type="Pfam" id="PF16192"/>
    </source>
</evidence>
<dbReference type="PANTHER" id="PTHR10050">
    <property type="entry name" value="DOLICHYL-PHOSPHATE-MANNOSE--PROTEIN MANNOSYLTRANSFERASE"/>
    <property type="match status" value="1"/>
</dbReference>